<keyword evidence="1" id="KW-0472">Membrane</keyword>
<keyword evidence="1" id="KW-0812">Transmembrane</keyword>
<dbReference type="InterPro" id="IPR006938">
    <property type="entry name" value="DUF624"/>
</dbReference>
<feature type="transmembrane region" description="Helical" evidence="1">
    <location>
        <begin position="193"/>
        <end position="210"/>
    </location>
</feature>
<evidence type="ECO:0000256" key="1">
    <source>
        <dbReference type="SAM" id="Phobius"/>
    </source>
</evidence>
<dbReference type="GeneID" id="68876464"/>
<gene>
    <name evidence="2" type="ORF">CQ394_00055</name>
</gene>
<feature type="transmembrane region" description="Helical" evidence="1">
    <location>
        <begin position="126"/>
        <end position="146"/>
    </location>
</feature>
<feature type="transmembrane region" description="Helical" evidence="1">
    <location>
        <begin position="100"/>
        <end position="120"/>
    </location>
</feature>
<accession>A0A2A7MFQ0</accession>
<proteinExistence type="predicted"/>
<dbReference type="AlphaFoldDB" id="A0A2A7MFQ0"/>
<reference evidence="2 3" key="1">
    <citation type="submission" date="2017-10" db="EMBL/GenBank/DDBJ databases">
        <title>Effective Description of Clostridium neonatale sp. nov. linked to necrotizing enterocolitis in neonates and a clarification of species assignable to the genus Clostridium (Prazmowski 1880) emend. Lawson and Rainey 2016.</title>
        <authorList>
            <person name="Bernard K."/>
            <person name="Burdz T."/>
            <person name="Wiebe D."/>
            <person name="Balcewich B."/>
            <person name="Alfa M."/>
            <person name="Bernier A.-M."/>
        </authorList>
    </citation>
    <scope>NUCLEOTIDE SEQUENCE [LARGE SCALE GENOMIC DNA]</scope>
    <source>
        <strain evidence="2 3">LCDC99A005</strain>
    </source>
</reference>
<feature type="transmembrane region" description="Helical" evidence="1">
    <location>
        <begin position="20"/>
        <end position="43"/>
    </location>
</feature>
<feature type="transmembrane region" description="Helical" evidence="1">
    <location>
        <begin position="167"/>
        <end position="187"/>
    </location>
</feature>
<name>A0A2A7MFQ0_9CLOT</name>
<dbReference type="RefSeq" id="WP_058294338.1">
    <property type="nucleotide sequence ID" value="NZ_CAMTCJ010000132.1"/>
</dbReference>
<sequence>MKKEFYDKPIYTISNYIISFVQTSIHFAICNLLLILYFILTAINPNTFSILLLFVALIPLGPSIGALYSVINKSLREKDMFFSSQYFKVYKNNFLNNLKLWTILLSLFIILFMDFQFFYFQKPNSGLHIIFLILLIFLGLISLYVFPINCRFEVKIKDLLITSLYYMIKKFPTTILKAVLIFLTYYLFKNVSVIFLLFVPVILCFIFSYYDKNMILELENRSITNIKSI</sequence>
<keyword evidence="3" id="KW-1185">Reference proteome</keyword>
<protein>
    <submittedName>
        <fullName evidence="2">DUF624 domain-containing protein</fullName>
    </submittedName>
</protein>
<dbReference type="Proteomes" id="UP000220840">
    <property type="component" value="Unassembled WGS sequence"/>
</dbReference>
<dbReference type="Pfam" id="PF04854">
    <property type="entry name" value="DUF624"/>
    <property type="match status" value="1"/>
</dbReference>
<dbReference type="STRING" id="137838.GCA_001458595_01446"/>
<feature type="transmembrane region" description="Helical" evidence="1">
    <location>
        <begin position="49"/>
        <end position="71"/>
    </location>
</feature>
<evidence type="ECO:0000313" key="3">
    <source>
        <dbReference type="Proteomes" id="UP000220840"/>
    </source>
</evidence>
<evidence type="ECO:0000313" key="2">
    <source>
        <dbReference type="EMBL" id="PEG30161.1"/>
    </source>
</evidence>
<comment type="caution">
    <text evidence="2">The sequence shown here is derived from an EMBL/GenBank/DDBJ whole genome shotgun (WGS) entry which is preliminary data.</text>
</comment>
<dbReference type="OrthoDB" id="1975933at2"/>
<organism evidence="2 3">
    <name type="scientific">Clostridium neonatale</name>
    <dbReference type="NCBI Taxonomy" id="137838"/>
    <lineage>
        <taxon>Bacteria</taxon>
        <taxon>Bacillati</taxon>
        <taxon>Bacillota</taxon>
        <taxon>Clostridia</taxon>
        <taxon>Eubacteriales</taxon>
        <taxon>Clostridiaceae</taxon>
        <taxon>Clostridium</taxon>
    </lineage>
</organism>
<dbReference type="EMBL" id="PDCJ01000001">
    <property type="protein sequence ID" value="PEG30161.1"/>
    <property type="molecule type" value="Genomic_DNA"/>
</dbReference>
<keyword evidence="1" id="KW-1133">Transmembrane helix</keyword>